<keyword evidence="5" id="KW-0521">NADP</keyword>
<dbReference type="Gene3D" id="3.40.605.10">
    <property type="entry name" value="Aldehyde Dehydrogenase, Chain A, domain 1"/>
    <property type="match status" value="1"/>
</dbReference>
<evidence type="ECO:0000256" key="4">
    <source>
        <dbReference type="ARBA" id="ARBA00013020"/>
    </source>
</evidence>
<comment type="pathway">
    <text evidence="2">Lipid metabolism; fatty acid reduction for biolumincescence.</text>
</comment>
<proteinExistence type="inferred from homology"/>
<dbReference type="InterPro" id="IPR016161">
    <property type="entry name" value="Ald_DH/histidinol_DH"/>
</dbReference>
<protein>
    <recommendedName>
        <fullName evidence="4">long-chain-fatty-acyl-CoA reductase</fullName>
        <ecNumber evidence="4">1.2.1.50</ecNumber>
    </recommendedName>
</protein>
<dbReference type="InterPro" id="IPR016162">
    <property type="entry name" value="Ald_DH_N"/>
</dbReference>
<dbReference type="EC" id="1.2.1.50" evidence="4"/>
<dbReference type="GO" id="GO:0008218">
    <property type="term" value="P:bioluminescence"/>
    <property type="evidence" value="ECO:0007669"/>
    <property type="project" value="UniProtKB-KW"/>
</dbReference>
<evidence type="ECO:0000256" key="3">
    <source>
        <dbReference type="ARBA" id="ARBA00010915"/>
    </source>
</evidence>
<keyword evidence="6" id="KW-0455">Luminescence</keyword>
<comment type="caution">
    <text evidence="8">The sequence shown here is derived from an EMBL/GenBank/DDBJ whole genome shotgun (WGS) entry which is preliminary data.</text>
</comment>
<dbReference type="EMBL" id="VSSQ01001956">
    <property type="protein sequence ID" value="MPM12326.1"/>
    <property type="molecule type" value="Genomic_DNA"/>
</dbReference>
<evidence type="ECO:0000313" key="8">
    <source>
        <dbReference type="EMBL" id="MPM12326.1"/>
    </source>
</evidence>
<evidence type="ECO:0000256" key="7">
    <source>
        <dbReference type="ARBA" id="ARBA00049412"/>
    </source>
</evidence>
<comment type="catalytic activity">
    <reaction evidence="7">
        <text>a long-chain fatty aldehyde + NADP(+) + CoA = a long-chain fatty acyl-CoA + NADPH + H(+)</text>
        <dbReference type="Rhea" id="RHEA:15437"/>
        <dbReference type="ChEBI" id="CHEBI:15378"/>
        <dbReference type="ChEBI" id="CHEBI:17176"/>
        <dbReference type="ChEBI" id="CHEBI:57287"/>
        <dbReference type="ChEBI" id="CHEBI:57783"/>
        <dbReference type="ChEBI" id="CHEBI:58349"/>
        <dbReference type="ChEBI" id="CHEBI:83139"/>
        <dbReference type="EC" id="1.2.1.50"/>
    </reaction>
</comment>
<evidence type="ECO:0000256" key="2">
    <source>
        <dbReference type="ARBA" id="ARBA00004908"/>
    </source>
</evidence>
<dbReference type="Pfam" id="PF05893">
    <property type="entry name" value="LuxC"/>
    <property type="match status" value="1"/>
</dbReference>
<dbReference type="UniPathway" id="UPA00569"/>
<evidence type="ECO:0000256" key="1">
    <source>
        <dbReference type="ARBA" id="ARBA00003277"/>
    </source>
</evidence>
<dbReference type="GO" id="GO:0050062">
    <property type="term" value="F:long-chain-fatty-acyl-CoA reductase activity"/>
    <property type="evidence" value="ECO:0007669"/>
    <property type="project" value="UniProtKB-EC"/>
</dbReference>
<reference evidence="8" key="1">
    <citation type="submission" date="2019-08" db="EMBL/GenBank/DDBJ databases">
        <authorList>
            <person name="Kucharzyk K."/>
            <person name="Murdoch R.W."/>
            <person name="Higgins S."/>
            <person name="Loffler F."/>
        </authorList>
    </citation>
    <scope>NUCLEOTIDE SEQUENCE</scope>
</reference>
<dbReference type="AlphaFoldDB" id="A0A644X819"/>
<gene>
    <name evidence="8" type="primary">luxC</name>
    <name evidence="8" type="ORF">SDC9_58679</name>
</gene>
<sequence length="427" mass="47723">MKRHFHSFGETSNAAAALEYLDALILDSLSGDKLEREAVTAACDALSQKLNGEEYLQMLVSSGLNRIQAAEELAFAKNMFSRLYLEERLKRELGGLDDETFLPLGEKNTVRLEWRPLGVLLHLPAGNADALPVYSVIEGLLTGNVNILKLPAEGDVLSEWILAELIKLEPRISHKVFTFRLSSNDRASMEKLASLADAIVIWGGDEAVSAVRKLAKPDTRIIEWGHKISFAYVSGDLVSDADLEGLADNICSTNQLLCSSCQGIFVDTEDSKDVSAFSERFFAVLDQRASADPLDNDLFRAAQLTLELYTEELEAEGRERKAWRNERCAVIACSDSALTVSHLFRSVWVKPLPRYRILHELKQHKNHLQTAALLCSPEDRVRLEELLITAGIARITRGENMSRSYCGMPHDGEYALRRYVRAVTRED</sequence>
<evidence type="ECO:0000256" key="6">
    <source>
        <dbReference type="ARBA" id="ARBA00023223"/>
    </source>
</evidence>
<comment type="function">
    <text evidence="1">LuxC is the fatty acid reductase enzyme responsible for synthesis of the aldehyde substrate for the luminescent reaction catalyzed by luciferase.</text>
</comment>
<dbReference type="GO" id="GO:0003995">
    <property type="term" value="F:acyl-CoA dehydrogenase activity"/>
    <property type="evidence" value="ECO:0007669"/>
    <property type="project" value="InterPro"/>
</dbReference>
<comment type="similarity">
    <text evidence="3">Belongs to the LuxC family.</text>
</comment>
<keyword evidence="8" id="KW-0560">Oxidoreductase</keyword>
<name>A0A644X819_9ZZZZ</name>
<dbReference type="SUPFAM" id="SSF53720">
    <property type="entry name" value="ALDH-like"/>
    <property type="match status" value="1"/>
</dbReference>
<evidence type="ECO:0000256" key="5">
    <source>
        <dbReference type="ARBA" id="ARBA00022857"/>
    </source>
</evidence>
<organism evidence="8">
    <name type="scientific">bioreactor metagenome</name>
    <dbReference type="NCBI Taxonomy" id="1076179"/>
    <lineage>
        <taxon>unclassified sequences</taxon>
        <taxon>metagenomes</taxon>
        <taxon>ecological metagenomes</taxon>
    </lineage>
</organism>
<dbReference type="Gene3D" id="3.40.309.10">
    <property type="entry name" value="Aldehyde Dehydrogenase, Chain A, domain 2"/>
    <property type="match status" value="1"/>
</dbReference>
<dbReference type="InterPro" id="IPR008670">
    <property type="entry name" value="CoA_reduct_LuxC"/>
</dbReference>
<accession>A0A644X819</accession>
<dbReference type="InterPro" id="IPR016163">
    <property type="entry name" value="Ald_DH_C"/>
</dbReference>